<reference evidence="4 5" key="1">
    <citation type="submission" date="2015-12" db="EMBL/GenBank/DDBJ databases">
        <title>Genome comparisons provide insights into the role of secondary metabolites in the pathogenic phase of the Photorhabdus life cycle.</title>
        <authorList>
            <person name="Tobias N.J."/>
            <person name="Mishra B."/>
            <person name="Gupta D.K."/>
            <person name="Thines M."/>
            <person name="Stinear T.P."/>
            <person name="Bode H.B."/>
        </authorList>
    </citation>
    <scope>NUCLEOTIDE SEQUENCE [LARGE SCALE GENOMIC DNA]</scope>
    <source>
        <strain evidence="4 5">PB68.1</strain>
    </source>
</reference>
<feature type="transmembrane region" description="Helical" evidence="2">
    <location>
        <begin position="237"/>
        <end position="258"/>
    </location>
</feature>
<dbReference type="EMBL" id="LOMY01000015">
    <property type="protein sequence ID" value="OCQ54455.1"/>
    <property type="molecule type" value="Genomic_DNA"/>
</dbReference>
<evidence type="ECO:0000313" key="5">
    <source>
        <dbReference type="Proteomes" id="UP000093476"/>
    </source>
</evidence>
<keyword evidence="5" id="KW-1185">Reference proteome</keyword>
<sequence>MKHIVMLLLYLVVGSVSAHTIEVPLLTQRVMDVSQILTPDEHHHLTRQLENLETQTHVQMAVLILPTTGSDSIEQFATRVFEQWKLGSKEQNNGVLFLIALNDHRMRFEVGYGLEGELTDIQTGRILRNDVGPAFKQEDYYAGISLGINAITLLLNGQPISNEVGDMGSVAANSGDIINIGSLKFVFWFLGMILLPNLVFRRRTLFGRASMCGLTIAVSALLMDLMGAAPVSNFMSYFSVFLISTFILMMFFAFAAAFTGRQLVGTAKISNSGSRNSRRKRRRKSDGVSVSSSSGSDFYDGGSSSSSSGNDFSGGGGSSGGGGASDRW</sequence>
<feature type="compositionally biased region" description="Low complexity" evidence="1">
    <location>
        <begin position="287"/>
        <end position="311"/>
    </location>
</feature>
<dbReference type="RefSeq" id="WP_065821857.1">
    <property type="nucleotide sequence ID" value="NZ_CAWMQZ010000015.1"/>
</dbReference>
<protein>
    <recommendedName>
        <fullName evidence="3">TPM domain-containing protein</fullName>
    </recommendedName>
</protein>
<keyword evidence="2" id="KW-0472">Membrane</keyword>
<dbReference type="PATRIC" id="fig|286156.4.peg.419"/>
<dbReference type="AlphaFoldDB" id="A0A1C0U999"/>
<dbReference type="STRING" id="286156.Ppb6_00357"/>
<feature type="domain" description="TPM" evidence="3">
    <location>
        <begin position="30"/>
        <end position="151"/>
    </location>
</feature>
<keyword evidence="2" id="KW-1133">Transmembrane helix</keyword>
<dbReference type="PANTHER" id="PTHR30373">
    <property type="entry name" value="UPF0603 PROTEIN YGCG"/>
    <property type="match status" value="1"/>
</dbReference>
<dbReference type="InterPro" id="IPR007621">
    <property type="entry name" value="TPM_dom"/>
</dbReference>
<gene>
    <name evidence="4" type="ORF">Ppb6_00357</name>
</gene>
<dbReference type="PANTHER" id="PTHR30373:SF2">
    <property type="entry name" value="UPF0603 PROTEIN YGCG"/>
    <property type="match status" value="1"/>
</dbReference>
<evidence type="ECO:0000313" key="4">
    <source>
        <dbReference type="EMBL" id="OCQ54455.1"/>
    </source>
</evidence>
<feature type="transmembrane region" description="Helical" evidence="2">
    <location>
        <begin position="212"/>
        <end position="231"/>
    </location>
</feature>
<keyword evidence="2" id="KW-0812">Transmembrane</keyword>
<evidence type="ECO:0000256" key="2">
    <source>
        <dbReference type="SAM" id="Phobius"/>
    </source>
</evidence>
<evidence type="ECO:0000259" key="3">
    <source>
        <dbReference type="Pfam" id="PF04536"/>
    </source>
</evidence>
<dbReference type="Pfam" id="PF04536">
    <property type="entry name" value="TPM_phosphatase"/>
    <property type="match status" value="1"/>
</dbReference>
<dbReference type="Gene3D" id="3.10.310.50">
    <property type="match status" value="1"/>
</dbReference>
<comment type="caution">
    <text evidence="4">The sequence shown here is derived from an EMBL/GenBank/DDBJ whole genome shotgun (WGS) entry which is preliminary data.</text>
</comment>
<proteinExistence type="predicted"/>
<name>A0A1C0U999_9GAMM</name>
<feature type="region of interest" description="Disordered" evidence="1">
    <location>
        <begin position="269"/>
        <end position="328"/>
    </location>
</feature>
<dbReference type="Proteomes" id="UP000093476">
    <property type="component" value="Unassembled WGS sequence"/>
</dbReference>
<accession>A0A1C0U999</accession>
<feature type="transmembrane region" description="Helical" evidence="2">
    <location>
        <begin position="177"/>
        <end position="200"/>
    </location>
</feature>
<feature type="compositionally biased region" description="Gly residues" evidence="1">
    <location>
        <begin position="312"/>
        <end position="328"/>
    </location>
</feature>
<evidence type="ECO:0000256" key="1">
    <source>
        <dbReference type="SAM" id="MobiDB-lite"/>
    </source>
</evidence>
<organism evidence="4 5">
    <name type="scientific">Photorhabdus australis subsp. thailandensis</name>
    <dbReference type="NCBI Taxonomy" id="2805096"/>
    <lineage>
        <taxon>Bacteria</taxon>
        <taxon>Pseudomonadati</taxon>
        <taxon>Pseudomonadota</taxon>
        <taxon>Gammaproteobacteria</taxon>
        <taxon>Enterobacterales</taxon>
        <taxon>Morganellaceae</taxon>
        <taxon>Photorhabdus</taxon>
    </lineage>
</organism>